<dbReference type="Gene3D" id="3.30.450.90">
    <property type="match status" value="1"/>
</dbReference>
<dbReference type="PANTHER" id="PTHR30486:SF12">
    <property type="entry name" value="TYPE IV PILUS ATPASE PILU"/>
    <property type="match status" value="1"/>
</dbReference>
<reference evidence="3 4" key="1">
    <citation type="submission" date="2021-10" db="EMBL/GenBank/DDBJ databases">
        <authorList>
            <person name="Koch H."/>
        </authorList>
    </citation>
    <scope>NUCLEOTIDE SEQUENCE [LARGE SCALE GENOMIC DNA]</scope>
    <source>
        <strain evidence="3">6680</strain>
    </source>
</reference>
<dbReference type="RefSeq" id="WP_239796755.1">
    <property type="nucleotide sequence ID" value="NZ_OU912926.1"/>
</dbReference>
<gene>
    <name evidence="3" type="primary">pilU</name>
    <name evidence="3" type="ORF">NTG6680_1621</name>
</gene>
<accession>A0ABN8AJE4</accession>
<protein>
    <submittedName>
        <fullName evidence="3">Type IV pilus ATPase PilU</fullName>
    </submittedName>
</protein>
<dbReference type="Gene3D" id="3.40.50.300">
    <property type="entry name" value="P-loop containing nucleotide triphosphate hydrolases"/>
    <property type="match status" value="1"/>
</dbReference>
<dbReference type="InterPro" id="IPR050921">
    <property type="entry name" value="T4SS_GSP_E_ATPase"/>
</dbReference>
<evidence type="ECO:0000313" key="4">
    <source>
        <dbReference type="Proteomes" id="UP000839052"/>
    </source>
</evidence>
<dbReference type="Pfam" id="PF00437">
    <property type="entry name" value="T2SSE"/>
    <property type="match status" value="1"/>
</dbReference>
<dbReference type="InterPro" id="IPR027417">
    <property type="entry name" value="P-loop_NTPase"/>
</dbReference>
<evidence type="ECO:0000259" key="2">
    <source>
        <dbReference type="PROSITE" id="PS00662"/>
    </source>
</evidence>
<proteinExistence type="inferred from homology"/>
<feature type="domain" description="Bacterial type II secretion system protein E" evidence="2">
    <location>
        <begin position="193"/>
        <end position="207"/>
    </location>
</feature>
<evidence type="ECO:0000256" key="1">
    <source>
        <dbReference type="ARBA" id="ARBA00006611"/>
    </source>
</evidence>
<dbReference type="SUPFAM" id="SSF52540">
    <property type="entry name" value="P-loop containing nucleoside triphosphate hydrolases"/>
    <property type="match status" value="1"/>
</dbReference>
<organism evidence="3 4">
    <name type="scientific">Candidatus Nitrotoga arctica</name>
    <dbReference type="NCBI Taxonomy" id="453162"/>
    <lineage>
        <taxon>Bacteria</taxon>
        <taxon>Pseudomonadati</taxon>
        <taxon>Pseudomonadota</taxon>
        <taxon>Betaproteobacteria</taxon>
        <taxon>Nitrosomonadales</taxon>
        <taxon>Gallionellaceae</taxon>
        <taxon>Candidatus Nitrotoga</taxon>
    </lineage>
</organism>
<comment type="similarity">
    <text evidence="1">Belongs to the GSP E family.</text>
</comment>
<dbReference type="InterPro" id="IPR006321">
    <property type="entry name" value="PilT/PilU"/>
</dbReference>
<dbReference type="EMBL" id="OU912926">
    <property type="protein sequence ID" value="CAG9932874.1"/>
    <property type="molecule type" value="Genomic_DNA"/>
</dbReference>
<dbReference type="PROSITE" id="PS00662">
    <property type="entry name" value="T2SP_E"/>
    <property type="match status" value="1"/>
</dbReference>
<keyword evidence="4" id="KW-1185">Reference proteome</keyword>
<dbReference type="NCBIfam" id="TIGR01420">
    <property type="entry name" value="pilT_fam"/>
    <property type="match status" value="1"/>
</dbReference>
<sequence>MIITPFLQLAADKLASDLFFSAGAPINIKINGVVMPVNTEKLDSETIERIAYEIMTPEQIATFESSMEMNFSYRLLDAGNYRVNIFRQRGTISIVIRYIRFNILNVEELNLPPVLNQLIMEKRGLILVAGATGSGKSTTMAAMIEHRNNTATGHILTIEDPVEYLFQHNKSIVNQREIGTDTLSYGNALENAMRETPDVLMIGEIRDRETFKHALVFAQSGHLCLSTLHANNSYHTLNRIVNLFPQDTRRAVLADMAMSLRAVISQRLVPNVHGTLVPAVEVLLNTTLIAELIKNDELDKIRDAIDQSVSSGSQTFEQALYKLYKNGEITKEDALRNADSASNLSSLISYS</sequence>
<name>A0ABN8AJE4_9PROT</name>
<dbReference type="PANTHER" id="PTHR30486">
    <property type="entry name" value="TWITCHING MOTILITY PROTEIN PILT"/>
    <property type="match status" value="1"/>
</dbReference>
<dbReference type="InterPro" id="IPR001482">
    <property type="entry name" value="T2SS/T4SS_dom"/>
</dbReference>
<dbReference type="Proteomes" id="UP000839052">
    <property type="component" value="Chromosome"/>
</dbReference>
<evidence type="ECO:0000313" key="3">
    <source>
        <dbReference type="EMBL" id="CAG9932874.1"/>
    </source>
</evidence>
<dbReference type="CDD" id="cd01131">
    <property type="entry name" value="PilT"/>
    <property type="match status" value="1"/>
</dbReference>